<dbReference type="PANTHER" id="PTHR46401">
    <property type="entry name" value="GLYCOSYLTRANSFERASE WBBK-RELATED"/>
    <property type="match status" value="1"/>
</dbReference>
<reference evidence="4 5" key="1">
    <citation type="submission" date="2020-12" db="EMBL/GenBank/DDBJ databases">
        <title>Aureibaculum luteum sp. nov. and Aureibaculum flavum sp. nov., novel members of the family Flavobacteriaceae isolated from Antarctic intertidal sediments.</title>
        <authorList>
            <person name="He X."/>
            <person name="Zhang X."/>
        </authorList>
    </citation>
    <scope>NUCLEOTIDE SEQUENCE [LARGE SCALE GENOMIC DNA]</scope>
    <source>
        <strain evidence="4 5">A20</strain>
    </source>
</reference>
<feature type="domain" description="Glycosyl transferase family 1" evidence="2">
    <location>
        <begin position="198"/>
        <end position="347"/>
    </location>
</feature>
<dbReference type="CDD" id="cd03801">
    <property type="entry name" value="GT4_PimA-like"/>
    <property type="match status" value="1"/>
</dbReference>
<dbReference type="Pfam" id="PF13439">
    <property type="entry name" value="Glyco_transf_4"/>
    <property type="match status" value="1"/>
</dbReference>
<organism evidence="4 5">
    <name type="scientific">Aureibaculum flavum</name>
    <dbReference type="NCBI Taxonomy" id="2795986"/>
    <lineage>
        <taxon>Bacteria</taxon>
        <taxon>Pseudomonadati</taxon>
        <taxon>Bacteroidota</taxon>
        <taxon>Flavobacteriia</taxon>
        <taxon>Flavobacteriales</taxon>
        <taxon>Flavobacteriaceae</taxon>
        <taxon>Aureibaculum</taxon>
    </lineage>
</organism>
<evidence type="ECO:0000256" key="1">
    <source>
        <dbReference type="ARBA" id="ARBA00022679"/>
    </source>
</evidence>
<feature type="domain" description="Glycosyltransferase subfamily 4-like N-terminal" evidence="3">
    <location>
        <begin position="33"/>
        <end position="186"/>
    </location>
</feature>
<comment type="caution">
    <text evidence="4">The sequence shown here is derived from an EMBL/GenBank/DDBJ whole genome shotgun (WGS) entry which is preliminary data.</text>
</comment>
<dbReference type="EMBL" id="JAEHFJ010000004">
    <property type="protein sequence ID" value="MBJ2174572.1"/>
    <property type="molecule type" value="Genomic_DNA"/>
</dbReference>
<keyword evidence="1" id="KW-0808">Transferase</keyword>
<dbReference type="Gene3D" id="3.40.50.2000">
    <property type="entry name" value="Glycogen Phosphorylase B"/>
    <property type="match status" value="2"/>
</dbReference>
<name>A0ABS0WRF9_9FLAO</name>
<dbReference type="PANTHER" id="PTHR46401:SF2">
    <property type="entry name" value="GLYCOSYLTRANSFERASE WBBK-RELATED"/>
    <property type="match status" value="1"/>
</dbReference>
<keyword evidence="5" id="KW-1185">Reference proteome</keyword>
<dbReference type="Pfam" id="PF00534">
    <property type="entry name" value="Glycos_transf_1"/>
    <property type="match status" value="1"/>
</dbReference>
<sequence length="376" mass="43203">MNKILFSTTSFDTIDNGPALFANLIYNELLENESIDFRVITENLNAKLEKRAGIYRLNLNQTKLNSFFYQFIRIFIYHKEAKRIQNNFNYNVLVYNNAFTGYLSALNFKKPVIVMINDYNRIDLINRGFGFNKNYFKNLLLFYLEKKAALNADRVIVNSKFLKDQIHKMYNIPLSKIKILYKGIKISNYKFKLREHYGDLIHVLFVKGGYQNGGFYDLIEALKLLGVSKFKLTVIGPREIDLPIIKKEVINMGIENFEIKGSTHPDDLKKYFNSADIFCVPSHKEALGVANMEALASGLPVISTNVGGIPEVLDYGNCGWMVEPNNSNALAKAIKECIQNDELRINKSKLGYQHVQQFNTDNLIDNFLNILKEVKS</sequence>
<dbReference type="RefSeq" id="WP_198841304.1">
    <property type="nucleotide sequence ID" value="NZ_JAEHFJ010000004.1"/>
</dbReference>
<protein>
    <submittedName>
        <fullName evidence="4">Glycosyltransferase family 4 protein</fullName>
    </submittedName>
</protein>
<evidence type="ECO:0000259" key="3">
    <source>
        <dbReference type="Pfam" id="PF13439"/>
    </source>
</evidence>
<gene>
    <name evidence="4" type="ORF">JBL43_10015</name>
</gene>
<dbReference type="InterPro" id="IPR028098">
    <property type="entry name" value="Glyco_trans_4-like_N"/>
</dbReference>
<dbReference type="InterPro" id="IPR001296">
    <property type="entry name" value="Glyco_trans_1"/>
</dbReference>
<accession>A0ABS0WRF9</accession>
<evidence type="ECO:0000313" key="4">
    <source>
        <dbReference type="EMBL" id="MBJ2174572.1"/>
    </source>
</evidence>
<evidence type="ECO:0000259" key="2">
    <source>
        <dbReference type="Pfam" id="PF00534"/>
    </source>
</evidence>
<dbReference type="SUPFAM" id="SSF53756">
    <property type="entry name" value="UDP-Glycosyltransferase/glycogen phosphorylase"/>
    <property type="match status" value="1"/>
</dbReference>
<proteinExistence type="predicted"/>
<evidence type="ECO:0000313" key="5">
    <source>
        <dbReference type="Proteomes" id="UP000623301"/>
    </source>
</evidence>
<dbReference type="Proteomes" id="UP000623301">
    <property type="component" value="Unassembled WGS sequence"/>
</dbReference>